<dbReference type="Proteomes" id="UP000184474">
    <property type="component" value="Unassembled WGS sequence"/>
</dbReference>
<sequence length="297" mass="31941">MNNSQYIVGVDVGGSTINLGVIRNGEIVKKISVPTPAQESKDVVVDAIIAGIEQVSMGFDILGIGIGVPGLVDEKRGIVYQVTNIPSWDEVHLVDSISEHFGLEVCLTNDANCYVLGEKFHGKGKPYDSVVGITLGTGLGVGLVINGSLHAGLMSCAGELAVLPYLAHNYEHYCSGQFFQKEHGEEGKVLFAQAAAGDERALRIMAELGTHIGQLVKLTLHILSPEAIFFGGSIKDCSPYFEASMREVLKTFPYQRVLDLLVIDYSGEADMALLGASAIFEMRNQEIVESGLLESRP</sequence>
<proteinExistence type="inferred from homology"/>
<dbReference type="PANTHER" id="PTHR18964:SF149">
    <property type="entry name" value="BIFUNCTIONAL UDP-N-ACETYLGLUCOSAMINE 2-EPIMERASE_N-ACETYLMANNOSAMINE KINASE"/>
    <property type="match status" value="1"/>
</dbReference>
<dbReference type="GO" id="GO:0016301">
    <property type="term" value="F:kinase activity"/>
    <property type="evidence" value="ECO:0007669"/>
    <property type="project" value="UniProtKB-KW"/>
</dbReference>
<dbReference type="InterPro" id="IPR043129">
    <property type="entry name" value="ATPase_NBD"/>
</dbReference>
<dbReference type="STRING" id="156994.SAMN04488028_108133"/>
<comment type="similarity">
    <text evidence="1">Belongs to the ROK (NagC/XylR) family.</text>
</comment>
<dbReference type="Gene3D" id="3.30.420.40">
    <property type="match status" value="2"/>
</dbReference>
<dbReference type="Pfam" id="PF00480">
    <property type="entry name" value="ROK"/>
    <property type="match status" value="1"/>
</dbReference>
<dbReference type="SUPFAM" id="SSF53067">
    <property type="entry name" value="Actin-like ATPase domain"/>
    <property type="match status" value="1"/>
</dbReference>
<dbReference type="PANTHER" id="PTHR18964">
    <property type="entry name" value="ROK (REPRESSOR, ORF, KINASE) FAMILY"/>
    <property type="match status" value="1"/>
</dbReference>
<protein>
    <submittedName>
        <fullName evidence="2">Glucokinase</fullName>
    </submittedName>
</protein>
<gene>
    <name evidence="2" type="ORF">SAMN04488028_108133</name>
</gene>
<dbReference type="EMBL" id="FRAA01000008">
    <property type="protein sequence ID" value="SHK76882.1"/>
    <property type="molecule type" value="Genomic_DNA"/>
</dbReference>
<accession>A0A1M6V5W5</accession>
<keyword evidence="2" id="KW-0808">Transferase</keyword>
<dbReference type="InterPro" id="IPR000600">
    <property type="entry name" value="ROK"/>
</dbReference>
<organism evidence="2 3">
    <name type="scientific">Reichenbachiella agariperforans</name>
    <dbReference type="NCBI Taxonomy" id="156994"/>
    <lineage>
        <taxon>Bacteria</taxon>
        <taxon>Pseudomonadati</taxon>
        <taxon>Bacteroidota</taxon>
        <taxon>Cytophagia</taxon>
        <taxon>Cytophagales</taxon>
        <taxon>Reichenbachiellaceae</taxon>
        <taxon>Reichenbachiella</taxon>
    </lineage>
</organism>
<keyword evidence="2" id="KW-0418">Kinase</keyword>
<dbReference type="RefSeq" id="WP_073124708.1">
    <property type="nucleotide sequence ID" value="NZ_FRAA01000008.1"/>
</dbReference>
<reference evidence="3" key="1">
    <citation type="submission" date="2016-11" db="EMBL/GenBank/DDBJ databases">
        <authorList>
            <person name="Varghese N."/>
            <person name="Submissions S."/>
        </authorList>
    </citation>
    <scope>NUCLEOTIDE SEQUENCE [LARGE SCALE GENOMIC DNA]</scope>
    <source>
        <strain evidence="3">DSM 26134</strain>
    </source>
</reference>
<evidence type="ECO:0000256" key="1">
    <source>
        <dbReference type="ARBA" id="ARBA00006479"/>
    </source>
</evidence>
<name>A0A1M6V5W5_REIAG</name>
<evidence type="ECO:0000313" key="2">
    <source>
        <dbReference type="EMBL" id="SHK76882.1"/>
    </source>
</evidence>
<evidence type="ECO:0000313" key="3">
    <source>
        <dbReference type="Proteomes" id="UP000184474"/>
    </source>
</evidence>
<keyword evidence="3" id="KW-1185">Reference proteome</keyword>
<dbReference type="AlphaFoldDB" id="A0A1M6V5W5"/>